<feature type="compositionally biased region" description="Low complexity" evidence="6">
    <location>
        <begin position="7"/>
        <end position="18"/>
    </location>
</feature>
<accession>A0A7S0TEQ0</accession>
<keyword evidence="5" id="KW-0966">Cell projection</keyword>
<sequence>MSSAPSATARRPGADAAAQKNKVPSKTTIKAGKKGSTSREKAGKGQREEENEYDSLEYIAPLPEEDEKACQPPQKISTKLVARRAFGEEALAGLTGDEIADRVLVLQHVRLDDERVEEIDNLEMLGVGVSHLYLQRNLISTIENLESMRNLQLLCLASNSITVLENLLCLASLKALDVGYNLIQKVQPGQVPASVLYLTTDGNPLEEMGEGEWKEVFEDLPLLRTHDCVDVDRGDGSEGED</sequence>
<keyword evidence="3" id="KW-0677">Repeat</keyword>
<feature type="region of interest" description="Disordered" evidence="6">
    <location>
        <begin position="1"/>
        <end position="54"/>
    </location>
</feature>
<gene>
    <name evidence="7" type="ORF">HAND1043_LOCUS548</name>
</gene>
<comment type="subcellular location">
    <subcellularLocation>
        <location evidence="1">Cell projection</location>
        <location evidence="1">Cilium</location>
    </subcellularLocation>
</comment>
<keyword evidence="2" id="KW-0433">Leucine-rich repeat</keyword>
<evidence type="ECO:0000256" key="4">
    <source>
        <dbReference type="ARBA" id="ARBA00023069"/>
    </source>
</evidence>
<evidence type="ECO:0000256" key="2">
    <source>
        <dbReference type="ARBA" id="ARBA00022614"/>
    </source>
</evidence>
<evidence type="ECO:0008006" key="8">
    <source>
        <dbReference type="Google" id="ProtNLM"/>
    </source>
</evidence>
<evidence type="ECO:0000256" key="3">
    <source>
        <dbReference type="ARBA" id="ARBA00022737"/>
    </source>
</evidence>
<protein>
    <recommendedName>
        <fullName evidence="8">Dynein assembly factor 1, axonemal homolog</fullName>
    </recommendedName>
</protein>
<dbReference type="AlphaFoldDB" id="A0A7S0TEQ0"/>
<dbReference type="PROSITE" id="PS51450">
    <property type="entry name" value="LRR"/>
    <property type="match status" value="2"/>
</dbReference>
<proteinExistence type="predicted"/>
<dbReference type="SMART" id="SM00365">
    <property type="entry name" value="LRR_SD22"/>
    <property type="match status" value="3"/>
</dbReference>
<dbReference type="PANTHER" id="PTHR45973:SF9">
    <property type="entry name" value="LEUCINE-RICH REPEAT-CONTAINING PROTEIN 46"/>
    <property type="match status" value="1"/>
</dbReference>
<organism evidence="7">
    <name type="scientific">Hemiselmis andersenii</name>
    <name type="common">Cryptophyte alga</name>
    <dbReference type="NCBI Taxonomy" id="464988"/>
    <lineage>
        <taxon>Eukaryota</taxon>
        <taxon>Cryptophyceae</taxon>
        <taxon>Cryptomonadales</taxon>
        <taxon>Hemiselmidaceae</taxon>
        <taxon>Hemiselmis</taxon>
    </lineage>
</organism>
<keyword evidence="4" id="KW-0969">Cilium</keyword>
<evidence type="ECO:0000256" key="5">
    <source>
        <dbReference type="ARBA" id="ARBA00023273"/>
    </source>
</evidence>
<name>A0A7S0TEQ0_HEMAN</name>
<evidence type="ECO:0000313" key="7">
    <source>
        <dbReference type="EMBL" id="CAD8734057.1"/>
    </source>
</evidence>
<dbReference type="InterPro" id="IPR032675">
    <property type="entry name" value="LRR_dom_sf"/>
</dbReference>
<dbReference type="SUPFAM" id="SSF52058">
    <property type="entry name" value="L domain-like"/>
    <property type="match status" value="1"/>
</dbReference>
<feature type="compositionally biased region" description="Basic and acidic residues" evidence="6">
    <location>
        <begin position="37"/>
        <end position="48"/>
    </location>
</feature>
<dbReference type="InterPro" id="IPR050576">
    <property type="entry name" value="Cilia_flagella_integrity"/>
</dbReference>
<dbReference type="PANTHER" id="PTHR45973">
    <property type="entry name" value="PROTEIN PHOSPHATASE 1 REGULATORY SUBUNIT SDS22-RELATED"/>
    <property type="match status" value="1"/>
</dbReference>
<dbReference type="Gene3D" id="3.80.10.10">
    <property type="entry name" value="Ribonuclease Inhibitor"/>
    <property type="match status" value="1"/>
</dbReference>
<reference evidence="7" key="1">
    <citation type="submission" date="2021-01" db="EMBL/GenBank/DDBJ databases">
        <authorList>
            <person name="Corre E."/>
            <person name="Pelletier E."/>
            <person name="Niang G."/>
            <person name="Scheremetjew M."/>
            <person name="Finn R."/>
            <person name="Kale V."/>
            <person name="Holt S."/>
            <person name="Cochrane G."/>
            <person name="Meng A."/>
            <person name="Brown T."/>
            <person name="Cohen L."/>
        </authorList>
    </citation>
    <scope>NUCLEOTIDE SEQUENCE</scope>
    <source>
        <strain evidence="7">CCMP441</strain>
    </source>
</reference>
<dbReference type="EMBL" id="HBFK01000911">
    <property type="protein sequence ID" value="CAD8734057.1"/>
    <property type="molecule type" value="Transcribed_RNA"/>
</dbReference>
<dbReference type="InterPro" id="IPR001611">
    <property type="entry name" value="Leu-rich_rpt"/>
</dbReference>
<evidence type="ECO:0000256" key="6">
    <source>
        <dbReference type="SAM" id="MobiDB-lite"/>
    </source>
</evidence>
<evidence type="ECO:0000256" key="1">
    <source>
        <dbReference type="ARBA" id="ARBA00004138"/>
    </source>
</evidence>